<protein>
    <submittedName>
        <fullName evidence="1">PPOX class F420-dependent oxidoreductase</fullName>
        <ecNumber evidence="1">1.-.-.-</ecNumber>
    </submittedName>
</protein>
<proteinExistence type="predicted"/>
<dbReference type="GO" id="GO:0016491">
    <property type="term" value="F:oxidoreductase activity"/>
    <property type="evidence" value="ECO:0007669"/>
    <property type="project" value="UniProtKB-KW"/>
</dbReference>
<dbReference type="EMBL" id="VRZA01000011">
    <property type="protein sequence ID" value="TXS89256.1"/>
    <property type="molecule type" value="Genomic_DNA"/>
</dbReference>
<gene>
    <name evidence="1" type="ORF">FV139_20160</name>
</gene>
<dbReference type="EC" id="1.-.-.-" evidence="1"/>
<accession>A0A5C8ZKZ7</accession>
<dbReference type="SUPFAM" id="SSF50475">
    <property type="entry name" value="FMN-binding split barrel"/>
    <property type="match status" value="1"/>
</dbReference>
<dbReference type="Gene3D" id="2.30.110.10">
    <property type="entry name" value="Electron Transport, Fmn-binding Protein, Chain A"/>
    <property type="match status" value="1"/>
</dbReference>
<dbReference type="AlphaFoldDB" id="A0A5C8ZKZ7"/>
<dbReference type="RefSeq" id="WP_148070297.1">
    <property type="nucleotide sequence ID" value="NZ_VRZA01000011.1"/>
</dbReference>
<sequence length="129" mass="14492">MPKALQALERGSYISFATRKRSGEFVPTPVWFAPADNCYYLFSAGDAGKVKRLRNFSEARIAPCTVTGKLTGDWLEARAWLVESKAEEAAALAALRQKYGLQMRVGDLFARLSGRFTRRAYIRVDLPQE</sequence>
<reference evidence="1 2" key="1">
    <citation type="submission" date="2019-08" db="EMBL/GenBank/DDBJ databases">
        <title>Parahaliea maris sp. nov., isolated from the surface seawater.</title>
        <authorList>
            <person name="Liu Y."/>
        </authorList>
    </citation>
    <scope>NUCLEOTIDE SEQUENCE [LARGE SCALE GENOMIC DNA]</scope>
    <source>
        <strain evidence="1 2">HSLHS9</strain>
    </source>
</reference>
<comment type="caution">
    <text evidence="1">The sequence shown here is derived from an EMBL/GenBank/DDBJ whole genome shotgun (WGS) entry which is preliminary data.</text>
</comment>
<evidence type="ECO:0000313" key="2">
    <source>
        <dbReference type="Proteomes" id="UP000321039"/>
    </source>
</evidence>
<organism evidence="1 2">
    <name type="scientific">Parahaliea maris</name>
    <dbReference type="NCBI Taxonomy" id="2716870"/>
    <lineage>
        <taxon>Bacteria</taxon>
        <taxon>Pseudomonadati</taxon>
        <taxon>Pseudomonadota</taxon>
        <taxon>Gammaproteobacteria</taxon>
        <taxon>Cellvibrionales</taxon>
        <taxon>Halieaceae</taxon>
        <taxon>Parahaliea</taxon>
    </lineage>
</organism>
<name>A0A5C8ZKZ7_9GAMM</name>
<dbReference type="Proteomes" id="UP000321039">
    <property type="component" value="Unassembled WGS sequence"/>
</dbReference>
<dbReference type="NCBIfam" id="TIGR03666">
    <property type="entry name" value="Rv2061_F420"/>
    <property type="match status" value="1"/>
</dbReference>
<dbReference type="InterPro" id="IPR012349">
    <property type="entry name" value="Split_barrel_FMN-bd"/>
</dbReference>
<keyword evidence="2" id="KW-1185">Reference proteome</keyword>
<evidence type="ECO:0000313" key="1">
    <source>
        <dbReference type="EMBL" id="TXS89256.1"/>
    </source>
</evidence>
<dbReference type="InterPro" id="IPR019965">
    <property type="entry name" value="PPOX_F420-dep_Rv2061_put"/>
</dbReference>
<keyword evidence="1" id="KW-0560">Oxidoreductase</keyword>